<dbReference type="InterPro" id="IPR023302">
    <property type="entry name" value="Pept_S9A_N"/>
</dbReference>
<keyword evidence="3" id="KW-1185">Reference proteome</keyword>
<reference evidence="2 3" key="1">
    <citation type="submission" date="2023-05" db="EMBL/GenBank/DDBJ databases">
        <authorList>
            <person name="Guo Y."/>
        </authorList>
    </citation>
    <scope>NUCLEOTIDE SEQUENCE [LARGE SCALE GENOMIC DNA]</scope>
    <source>
        <strain evidence="2 3">GR2756</strain>
    </source>
</reference>
<sequence>MPDYPPARREDVIKTVGGVSYPDPYAWLHEDSEEALAYGWAQNAIAEQIAKNSPRYEAVKAEVLHWQENGSFLDAPRLKGGWWFWTDEGNERQRTIALVRNKDGGEPRIIADTISLAAGRTGGEESRLMYLDPSPQGRFAALFFADATLANGEWRVVETATGRLLPVALPAFALGNRPGWLPNESGFFVAARTPEGGNLLRFVPVTDEAEAFEDLAISDDLLPEHIPSFTPQVSPDGRRVVLSSEPHERIAMVLVDLVSRETRAFLPAGWPNECDGAWLDPETYVARITGDAPRGRVVAIPVATSQDAGSWRELVAEGEGAMRFAGLCAGRLVVADLVDTSVRFRTFDADGSNEREVPLEAMGSSPASEFQRTLRSTDALAIMHQTFFRSIATYVYDFDSGALSEFSPPKHRLNGIHVEQRFATSKDGTRIPYSIVRRDGPRQGPQPTWSTAMVVTISRWCRAFSATSFRSSRREASMSAPHCAAAVNMAVTGMKLANSRTSIRCSRICSRSRRI</sequence>
<dbReference type="PANTHER" id="PTHR42881">
    <property type="entry name" value="PROLYL ENDOPEPTIDASE"/>
    <property type="match status" value="1"/>
</dbReference>
<proteinExistence type="predicted"/>
<gene>
    <name evidence="2" type="ORF">RQX22_14665</name>
</gene>
<dbReference type="RefSeq" id="WP_315727299.1">
    <property type="nucleotide sequence ID" value="NZ_JAVUPU010000007.1"/>
</dbReference>
<dbReference type="Proteomes" id="UP001259572">
    <property type="component" value="Unassembled WGS sequence"/>
</dbReference>
<dbReference type="Gene3D" id="2.130.10.120">
    <property type="entry name" value="Prolyl oligopeptidase, N-terminal domain"/>
    <property type="match status" value="1"/>
</dbReference>
<dbReference type="InterPro" id="IPR051167">
    <property type="entry name" value="Prolyl_oligopep/macrocyclase"/>
</dbReference>
<dbReference type="Pfam" id="PF02897">
    <property type="entry name" value="Peptidase_S9_N"/>
    <property type="match status" value="1"/>
</dbReference>
<dbReference type="PANTHER" id="PTHR42881:SF13">
    <property type="entry name" value="PROLYL ENDOPEPTIDASE"/>
    <property type="match status" value="1"/>
</dbReference>
<evidence type="ECO:0000259" key="1">
    <source>
        <dbReference type="Pfam" id="PF02897"/>
    </source>
</evidence>
<dbReference type="SUPFAM" id="SSF50993">
    <property type="entry name" value="Peptidase/esterase 'gauge' domain"/>
    <property type="match status" value="1"/>
</dbReference>
<accession>A0ABU3Q9W2</accession>
<organism evidence="2 3">
    <name type="scientific">Sphingosinicella rhizophila</name>
    <dbReference type="NCBI Taxonomy" id="3050082"/>
    <lineage>
        <taxon>Bacteria</taxon>
        <taxon>Pseudomonadati</taxon>
        <taxon>Pseudomonadota</taxon>
        <taxon>Alphaproteobacteria</taxon>
        <taxon>Sphingomonadales</taxon>
        <taxon>Sphingosinicellaceae</taxon>
        <taxon>Sphingosinicella</taxon>
    </lineage>
</organism>
<dbReference type="EMBL" id="JAVUPU010000007">
    <property type="protein sequence ID" value="MDT9600201.1"/>
    <property type="molecule type" value="Genomic_DNA"/>
</dbReference>
<protein>
    <recommendedName>
        <fullName evidence="1">Peptidase S9A N-terminal domain-containing protein</fullName>
    </recommendedName>
</protein>
<name>A0ABU3Q9W2_9SPHN</name>
<comment type="caution">
    <text evidence="2">The sequence shown here is derived from an EMBL/GenBank/DDBJ whole genome shotgun (WGS) entry which is preliminary data.</text>
</comment>
<evidence type="ECO:0000313" key="2">
    <source>
        <dbReference type="EMBL" id="MDT9600201.1"/>
    </source>
</evidence>
<evidence type="ECO:0000313" key="3">
    <source>
        <dbReference type="Proteomes" id="UP001259572"/>
    </source>
</evidence>
<feature type="domain" description="Peptidase S9A N-terminal" evidence="1">
    <location>
        <begin position="7"/>
        <end position="403"/>
    </location>
</feature>